<feature type="compositionally biased region" description="Basic and acidic residues" evidence="1">
    <location>
        <begin position="1"/>
        <end position="10"/>
    </location>
</feature>
<keyword evidence="3" id="KW-1185">Reference proteome</keyword>
<gene>
    <name evidence="2" type="ORF">GCM10010466_53400</name>
</gene>
<proteinExistence type="predicted"/>
<protein>
    <submittedName>
        <fullName evidence="2">Uncharacterized protein</fullName>
    </submittedName>
</protein>
<organism evidence="2 3">
    <name type="scientific">Planomonospora alba</name>
    <dbReference type="NCBI Taxonomy" id="161354"/>
    <lineage>
        <taxon>Bacteria</taxon>
        <taxon>Bacillati</taxon>
        <taxon>Actinomycetota</taxon>
        <taxon>Actinomycetes</taxon>
        <taxon>Streptosporangiales</taxon>
        <taxon>Streptosporangiaceae</taxon>
        <taxon>Planomonospora</taxon>
    </lineage>
</organism>
<evidence type="ECO:0000256" key="1">
    <source>
        <dbReference type="SAM" id="MobiDB-lite"/>
    </source>
</evidence>
<evidence type="ECO:0000313" key="2">
    <source>
        <dbReference type="EMBL" id="GAA3155799.1"/>
    </source>
</evidence>
<evidence type="ECO:0000313" key="3">
    <source>
        <dbReference type="Proteomes" id="UP001500320"/>
    </source>
</evidence>
<comment type="caution">
    <text evidence="2">The sequence shown here is derived from an EMBL/GenBank/DDBJ whole genome shotgun (WGS) entry which is preliminary data.</text>
</comment>
<feature type="region of interest" description="Disordered" evidence="1">
    <location>
        <begin position="1"/>
        <end position="22"/>
    </location>
</feature>
<dbReference type="EMBL" id="BAAAUT010000051">
    <property type="protein sequence ID" value="GAA3155799.1"/>
    <property type="molecule type" value="Genomic_DNA"/>
</dbReference>
<name>A0ABP6NQG2_9ACTN</name>
<dbReference type="Proteomes" id="UP001500320">
    <property type="component" value="Unassembled WGS sequence"/>
</dbReference>
<sequence length="61" mass="6476">MDERQGEHELGPVPQRHALAGQGAEVVRAAARRAQALRVAAEGDVASAVSTDGLLLTRRLF</sequence>
<accession>A0ABP6NQG2</accession>
<reference evidence="3" key="1">
    <citation type="journal article" date="2019" name="Int. J. Syst. Evol. Microbiol.">
        <title>The Global Catalogue of Microorganisms (GCM) 10K type strain sequencing project: providing services to taxonomists for standard genome sequencing and annotation.</title>
        <authorList>
            <consortium name="The Broad Institute Genomics Platform"/>
            <consortium name="The Broad Institute Genome Sequencing Center for Infectious Disease"/>
            <person name="Wu L."/>
            <person name="Ma J."/>
        </authorList>
    </citation>
    <scope>NUCLEOTIDE SEQUENCE [LARGE SCALE GENOMIC DNA]</scope>
    <source>
        <strain evidence="3">JCM 9373</strain>
    </source>
</reference>